<sequence>MTRFSFSAHNRHGLHGSGSLDGFGSGDNFLGGWTPFHNQDVYPPQARDFYPNEAGYGIGFVGGSNGAWFGSVGGPSKFYGRHDMQSDVGHALD</sequence>
<evidence type="ECO:0000256" key="1">
    <source>
        <dbReference type="SAM" id="MobiDB-lite"/>
    </source>
</evidence>
<evidence type="ECO:0000313" key="3">
    <source>
        <dbReference type="Proteomes" id="UP000322667"/>
    </source>
</evidence>
<reference evidence="2 3" key="1">
    <citation type="submission" date="2019-07" db="EMBL/GenBank/DDBJ databases">
        <title>WGS assembly of Gossypium tomentosum.</title>
        <authorList>
            <person name="Chen Z.J."/>
            <person name="Sreedasyam A."/>
            <person name="Ando A."/>
            <person name="Song Q."/>
            <person name="De L."/>
            <person name="Hulse-Kemp A."/>
            <person name="Ding M."/>
            <person name="Ye W."/>
            <person name="Kirkbride R."/>
            <person name="Jenkins J."/>
            <person name="Plott C."/>
            <person name="Lovell J."/>
            <person name="Lin Y.-M."/>
            <person name="Vaughn R."/>
            <person name="Liu B."/>
            <person name="Li W."/>
            <person name="Simpson S."/>
            <person name="Scheffler B."/>
            <person name="Saski C."/>
            <person name="Grover C."/>
            <person name="Hu G."/>
            <person name="Conover J."/>
            <person name="Carlson J."/>
            <person name="Shu S."/>
            <person name="Boston L."/>
            <person name="Williams M."/>
            <person name="Peterson D."/>
            <person name="Mcgee K."/>
            <person name="Jones D."/>
            <person name="Wendel J."/>
            <person name="Stelly D."/>
            <person name="Grimwood J."/>
            <person name="Schmutz J."/>
        </authorList>
    </citation>
    <scope>NUCLEOTIDE SEQUENCE [LARGE SCALE GENOMIC DNA]</scope>
    <source>
        <strain evidence="2">7179.01</strain>
    </source>
</reference>
<accession>A0A5D2L186</accession>
<dbReference type="EMBL" id="CM017627">
    <property type="protein sequence ID" value="TYH72772.1"/>
    <property type="molecule type" value="Genomic_DNA"/>
</dbReference>
<dbReference type="AlphaFoldDB" id="A0A5D2L186"/>
<gene>
    <name evidence="2" type="ORF">ES332_D05G278800v1</name>
</gene>
<keyword evidence="3" id="KW-1185">Reference proteome</keyword>
<proteinExistence type="predicted"/>
<protein>
    <submittedName>
        <fullName evidence="2">Uncharacterized protein</fullName>
    </submittedName>
</protein>
<feature type="region of interest" description="Disordered" evidence="1">
    <location>
        <begin position="1"/>
        <end position="21"/>
    </location>
</feature>
<evidence type="ECO:0000313" key="2">
    <source>
        <dbReference type="EMBL" id="TYH72772.1"/>
    </source>
</evidence>
<dbReference type="Proteomes" id="UP000322667">
    <property type="component" value="Chromosome D05"/>
</dbReference>
<organism evidence="2 3">
    <name type="scientific">Gossypium tomentosum</name>
    <name type="common">Hawaiian cotton</name>
    <name type="synonym">Gossypium sandvicense</name>
    <dbReference type="NCBI Taxonomy" id="34277"/>
    <lineage>
        <taxon>Eukaryota</taxon>
        <taxon>Viridiplantae</taxon>
        <taxon>Streptophyta</taxon>
        <taxon>Embryophyta</taxon>
        <taxon>Tracheophyta</taxon>
        <taxon>Spermatophyta</taxon>
        <taxon>Magnoliopsida</taxon>
        <taxon>eudicotyledons</taxon>
        <taxon>Gunneridae</taxon>
        <taxon>Pentapetalae</taxon>
        <taxon>rosids</taxon>
        <taxon>malvids</taxon>
        <taxon>Malvales</taxon>
        <taxon>Malvaceae</taxon>
        <taxon>Malvoideae</taxon>
        <taxon>Gossypium</taxon>
    </lineage>
</organism>
<name>A0A5D2L186_GOSTO</name>